<dbReference type="PANTHER" id="PTHR33371:SF15">
    <property type="entry name" value="LIPOPROTEIN LPRN"/>
    <property type="match status" value="1"/>
</dbReference>
<evidence type="ECO:0000313" key="5">
    <source>
        <dbReference type="Proteomes" id="UP000193487"/>
    </source>
</evidence>
<dbReference type="InterPro" id="IPR052336">
    <property type="entry name" value="MlaD_Phospholipid_Transporter"/>
</dbReference>
<reference evidence="4 5" key="1">
    <citation type="submission" date="2016-01" db="EMBL/GenBank/DDBJ databases">
        <title>The new phylogeny of the genus Mycobacterium.</title>
        <authorList>
            <person name="Tarcisio F."/>
            <person name="Conor M."/>
            <person name="Antonella G."/>
            <person name="Elisabetta G."/>
            <person name="Giulia F.S."/>
            <person name="Sara T."/>
            <person name="Anna F."/>
            <person name="Clotilde B."/>
            <person name="Roberto B."/>
            <person name="Veronica D.S."/>
            <person name="Fabio R."/>
            <person name="Monica P."/>
            <person name="Olivier J."/>
            <person name="Enrico T."/>
            <person name="Nicola S."/>
        </authorList>
    </citation>
    <scope>NUCLEOTIDE SEQUENCE [LARGE SCALE GENOMIC DNA]</scope>
    <source>
        <strain evidence="4 5">DSM 45166</strain>
    </source>
</reference>
<feature type="region of interest" description="Disordered" evidence="1">
    <location>
        <begin position="333"/>
        <end position="372"/>
    </location>
</feature>
<dbReference type="InterPro" id="IPR005693">
    <property type="entry name" value="Mce"/>
</dbReference>
<feature type="domain" description="Mce/MlaD" evidence="2">
    <location>
        <begin position="15"/>
        <end position="88"/>
    </location>
</feature>
<evidence type="ECO:0000313" key="4">
    <source>
        <dbReference type="EMBL" id="ORW01254.1"/>
    </source>
</evidence>
<dbReference type="AlphaFoldDB" id="A0A1X1XR58"/>
<keyword evidence="5" id="KW-1185">Reference proteome</keyword>
<organism evidence="4 5">
    <name type="scientific">Mycobacterium kyorinense</name>
    <dbReference type="NCBI Taxonomy" id="487514"/>
    <lineage>
        <taxon>Bacteria</taxon>
        <taxon>Bacillati</taxon>
        <taxon>Actinomycetota</taxon>
        <taxon>Actinomycetes</taxon>
        <taxon>Mycobacteriales</taxon>
        <taxon>Mycobacteriaceae</taxon>
        <taxon>Mycobacterium</taxon>
    </lineage>
</organism>
<proteinExistence type="predicted"/>
<evidence type="ECO:0000259" key="3">
    <source>
        <dbReference type="Pfam" id="PF11887"/>
    </source>
</evidence>
<evidence type="ECO:0000256" key="1">
    <source>
        <dbReference type="SAM" id="MobiDB-lite"/>
    </source>
</evidence>
<evidence type="ECO:0000259" key="2">
    <source>
        <dbReference type="Pfam" id="PF02470"/>
    </source>
</evidence>
<feature type="compositionally biased region" description="Pro residues" evidence="1">
    <location>
        <begin position="338"/>
        <end position="351"/>
    </location>
</feature>
<dbReference type="EMBL" id="LQPE01000142">
    <property type="protein sequence ID" value="ORW01254.1"/>
    <property type="molecule type" value="Genomic_DNA"/>
</dbReference>
<gene>
    <name evidence="4" type="ORF">AWC14_08815</name>
</gene>
<dbReference type="PANTHER" id="PTHR33371">
    <property type="entry name" value="INTERMEMBRANE PHOSPHOLIPID TRANSPORT SYSTEM BINDING PROTEIN MLAD-RELATED"/>
    <property type="match status" value="1"/>
</dbReference>
<comment type="caution">
    <text evidence="4">The sequence shown here is derived from an EMBL/GenBank/DDBJ whole genome shotgun (WGS) entry which is preliminary data.</text>
</comment>
<dbReference type="Pfam" id="PF02470">
    <property type="entry name" value="MlaD"/>
    <property type="match status" value="1"/>
</dbReference>
<dbReference type="InterPro" id="IPR003399">
    <property type="entry name" value="Mce/MlaD"/>
</dbReference>
<dbReference type="InterPro" id="IPR024516">
    <property type="entry name" value="Mce_C"/>
</dbReference>
<dbReference type="Proteomes" id="UP000193487">
    <property type="component" value="Unassembled WGS sequence"/>
</dbReference>
<accession>A0A1X1XR58</accession>
<feature type="domain" description="Mammalian cell entry C-terminal" evidence="3">
    <location>
        <begin position="96"/>
        <end position="264"/>
    </location>
</feature>
<name>A0A1X1XR58_9MYCO</name>
<dbReference type="GO" id="GO:0005576">
    <property type="term" value="C:extracellular region"/>
    <property type="evidence" value="ECO:0007669"/>
    <property type="project" value="TreeGrafter"/>
</dbReference>
<dbReference type="NCBIfam" id="TIGR00996">
    <property type="entry name" value="Mtu_fam_mce"/>
    <property type="match status" value="1"/>
</dbReference>
<protein>
    <submittedName>
        <fullName evidence="4">Mammalian cell entry protein</fullName>
    </submittedName>
</protein>
<dbReference type="Pfam" id="PF11887">
    <property type="entry name" value="Mce4_CUP1"/>
    <property type="match status" value="1"/>
</dbReference>
<sequence length="372" mass="39257">MPLPGAVGRGAHAVIYHVEVANVGTLEPNSPVMVDDVVVGSVRNMTVDNWHANVEVSVQQGIVVPANVVATVGQTSLLGSMHLALDPPLGQAPHGRLQPGATVPLSKSLAYPSTERTLSTLSAVVNSGGLGQVGDILHNFNIALTGRQTEARDVLARLDKFAGVFDRQRDAVIASIQALDRLSGTLAAQRDVVTQGLAEIPPALDVLIAERPRLTTALDKMRTFSDTATALVNDTHADLVTNLNNLHPTVRALADVGPEIDTALAFLPVMPFGQNLIDRAIRGDYMNLFAVFDLTLPRLKRTLLSGTRWGNEHALLVPAPGDPGYEAFYTTHPLTAPIAPPPQSTALPPPANDTAPSAESTPPPAPQADRPG</sequence>